<feature type="compositionally biased region" description="Polar residues" evidence="7">
    <location>
        <begin position="1754"/>
        <end position="1781"/>
    </location>
</feature>
<feature type="compositionally biased region" description="Gly residues" evidence="7">
    <location>
        <begin position="1114"/>
        <end position="1127"/>
    </location>
</feature>
<feature type="compositionally biased region" description="Low complexity" evidence="7">
    <location>
        <begin position="2516"/>
        <end position="2527"/>
    </location>
</feature>
<dbReference type="SMART" id="SM00248">
    <property type="entry name" value="ANK"/>
    <property type="match status" value="4"/>
</dbReference>
<dbReference type="Pfam" id="PF01753">
    <property type="entry name" value="zf-MYND"/>
    <property type="match status" value="1"/>
</dbReference>
<feature type="compositionally biased region" description="Basic and acidic residues" evidence="7">
    <location>
        <begin position="941"/>
        <end position="950"/>
    </location>
</feature>
<feature type="compositionally biased region" description="Low complexity" evidence="7">
    <location>
        <begin position="206"/>
        <end position="225"/>
    </location>
</feature>
<dbReference type="Proteomes" id="UP000054558">
    <property type="component" value="Unassembled WGS sequence"/>
</dbReference>
<dbReference type="PANTHER" id="PTHR12357">
    <property type="entry name" value="YTH YT521-B HOMOLOGY DOMAIN-CONTAINING"/>
    <property type="match status" value="1"/>
</dbReference>
<feature type="domain" description="MYND-type" evidence="9">
    <location>
        <begin position="2943"/>
        <end position="2984"/>
    </location>
</feature>
<dbReference type="PROSITE" id="PS50865">
    <property type="entry name" value="ZF_MYND_2"/>
    <property type="match status" value="1"/>
</dbReference>
<feature type="compositionally biased region" description="Polar residues" evidence="7">
    <location>
        <begin position="951"/>
        <end position="965"/>
    </location>
</feature>
<feature type="compositionally biased region" description="Basic and acidic residues" evidence="7">
    <location>
        <begin position="2033"/>
        <end position="2045"/>
    </location>
</feature>
<feature type="compositionally biased region" description="Polar residues" evidence="7">
    <location>
        <begin position="429"/>
        <end position="438"/>
    </location>
</feature>
<feature type="compositionally biased region" description="Polar residues" evidence="7">
    <location>
        <begin position="490"/>
        <end position="503"/>
    </location>
</feature>
<evidence type="ECO:0000313" key="11">
    <source>
        <dbReference type="EMBL" id="GAQ79692.1"/>
    </source>
</evidence>
<feature type="compositionally biased region" description="Polar residues" evidence="7">
    <location>
        <begin position="572"/>
        <end position="585"/>
    </location>
</feature>
<feature type="compositionally biased region" description="Basic and acidic residues" evidence="7">
    <location>
        <begin position="1803"/>
        <end position="1821"/>
    </location>
</feature>
<gene>
    <name evidence="11" type="ORF">KFL_000360080</name>
</gene>
<dbReference type="EMBL" id="DF236985">
    <property type="protein sequence ID" value="GAQ79692.1"/>
    <property type="molecule type" value="Genomic_DNA"/>
</dbReference>
<evidence type="ECO:0000259" key="8">
    <source>
        <dbReference type="PROSITE" id="PS50102"/>
    </source>
</evidence>
<feature type="region of interest" description="Disordered" evidence="7">
    <location>
        <begin position="1991"/>
        <end position="2065"/>
    </location>
</feature>
<feature type="compositionally biased region" description="Basic and acidic residues" evidence="7">
    <location>
        <begin position="2314"/>
        <end position="2325"/>
    </location>
</feature>
<feature type="compositionally biased region" description="Polar residues" evidence="7">
    <location>
        <begin position="663"/>
        <end position="672"/>
    </location>
</feature>
<organism evidence="11 12">
    <name type="scientific">Klebsormidium nitens</name>
    <name type="common">Green alga</name>
    <name type="synonym">Ulothrix nitens</name>
    <dbReference type="NCBI Taxonomy" id="105231"/>
    <lineage>
        <taxon>Eukaryota</taxon>
        <taxon>Viridiplantae</taxon>
        <taxon>Streptophyta</taxon>
        <taxon>Klebsormidiophyceae</taxon>
        <taxon>Klebsormidiales</taxon>
        <taxon>Klebsormidiaceae</taxon>
        <taxon>Klebsormidium</taxon>
    </lineage>
</organism>
<dbReference type="InterPro" id="IPR000504">
    <property type="entry name" value="RRM_dom"/>
</dbReference>
<feature type="compositionally biased region" description="Acidic residues" evidence="7">
    <location>
        <begin position="1706"/>
        <end position="1715"/>
    </location>
</feature>
<feature type="compositionally biased region" description="Polar residues" evidence="7">
    <location>
        <begin position="1603"/>
        <end position="1622"/>
    </location>
</feature>
<protein>
    <submittedName>
        <fullName evidence="11">Uncharacterized protein</fullName>
    </submittedName>
</protein>
<feature type="compositionally biased region" description="Low complexity" evidence="7">
    <location>
        <begin position="1850"/>
        <end position="1865"/>
    </location>
</feature>
<dbReference type="InterPro" id="IPR012677">
    <property type="entry name" value="Nucleotide-bd_a/b_plait_sf"/>
</dbReference>
<feature type="region of interest" description="Disordered" evidence="7">
    <location>
        <begin position="1175"/>
        <end position="1212"/>
    </location>
</feature>
<feature type="region of interest" description="Disordered" evidence="7">
    <location>
        <begin position="2516"/>
        <end position="2539"/>
    </location>
</feature>
<dbReference type="PANTHER" id="PTHR12357:SF89">
    <property type="entry name" value="YTH DOMAIN-CONTAINING FAMILY PROTEIN"/>
    <property type="match status" value="1"/>
</dbReference>
<feature type="repeat" description="ANK" evidence="4">
    <location>
        <begin position="2741"/>
        <end position="2773"/>
    </location>
</feature>
<dbReference type="InterPro" id="IPR007275">
    <property type="entry name" value="YTH_domain"/>
</dbReference>
<feature type="domain" description="RRM" evidence="8">
    <location>
        <begin position="2071"/>
        <end position="2163"/>
    </location>
</feature>
<keyword evidence="1" id="KW-0479">Metal-binding</keyword>
<dbReference type="CDD" id="cd21134">
    <property type="entry name" value="YTH"/>
    <property type="match status" value="1"/>
</dbReference>
<dbReference type="InterPro" id="IPR045168">
    <property type="entry name" value="YTH_prot"/>
</dbReference>
<feature type="compositionally biased region" description="Acidic residues" evidence="7">
    <location>
        <begin position="1648"/>
        <end position="1658"/>
    </location>
</feature>
<dbReference type="SMR" id="A0A1Y1HPI5"/>
<keyword evidence="4" id="KW-0040">ANK repeat</keyword>
<dbReference type="InterPro" id="IPR002110">
    <property type="entry name" value="Ankyrin_rpt"/>
</dbReference>
<evidence type="ECO:0000256" key="3">
    <source>
        <dbReference type="ARBA" id="ARBA00022833"/>
    </source>
</evidence>
<evidence type="ECO:0000313" key="12">
    <source>
        <dbReference type="Proteomes" id="UP000054558"/>
    </source>
</evidence>
<keyword evidence="6" id="KW-0694">RNA-binding</keyword>
<feature type="compositionally biased region" description="Basic and acidic residues" evidence="7">
    <location>
        <begin position="842"/>
        <end position="859"/>
    </location>
</feature>
<feature type="compositionally biased region" description="Acidic residues" evidence="7">
    <location>
        <begin position="468"/>
        <end position="477"/>
    </location>
</feature>
<feature type="compositionally biased region" description="Basic and acidic residues" evidence="7">
    <location>
        <begin position="2602"/>
        <end position="2625"/>
    </location>
</feature>
<feature type="compositionally biased region" description="Low complexity" evidence="7">
    <location>
        <begin position="636"/>
        <end position="649"/>
    </location>
</feature>
<dbReference type="STRING" id="105231.A0A1Y1HPI5"/>
<feature type="compositionally biased region" description="Pro residues" evidence="7">
    <location>
        <begin position="298"/>
        <end position="318"/>
    </location>
</feature>
<dbReference type="Gene3D" id="3.10.590.10">
    <property type="entry name" value="ph1033 like domains"/>
    <property type="match status" value="1"/>
</dbReference>
<feature type="region of interest" description="Disordered" evidence="7">
    <location>
        <begin position="2165"/>
        <end position="2266"/>
    </location>
</feature>
<dbReference type="Pfam" id="PF04146">
    <property type="entry name" value="YTH"/>
    <property type="match status" value="1"/>
</dbReference>
<evidence type="ECO:0000256" key="7">
    <source>
        <dbReference type="SAM" id="MobiDB-lite"/>
    </source>
</evidence>
<feature type="region of interest" description="Disordered" evidence="7">
    <location>
        <begin position="1587"/>
        <end position="1728"/>
    </location>
</feature>
<feature type="region of interest" description="Disordered" evidence="7">
    <location>
        <begin position="1"/>
        <end position="53"/>
    </location>
</feature>
<feature type="compositionally biased region" description="Polar residues" evidence="7">
    <location>
        <begin position="1026"/>
        <end position="1036"/>
    </location>
</feature>
<feature type="region of interest" description="Disordered" evidence="7">
    <location>
        <begin position="2554"/>
        <end position="2689"/>
    </location>
</feature>
<evidence type="ECO:0000259" key="9">
    <source>
        <dbReference type="PROSITE" id="PS50865"/>
    </source>
</evidence>
<feature type="compositionally biased region" description="Pro residues" evidence="7">
    <location>
        <begin position="264"/>
        <end position="273"/>
    </location>
</feature>
<feature type="compositionally biased region" description="Basic and acidic residues" evidence="7">
    <location>
        <begin position="1188"/>
        <end position="1212"/>
    </location>
</feature>
<feature type="compositionally biased region" description="Basic and acidic residues" evidence="7">
    <location>
        <begin position="1056"/>
        <end position="1066"/>
    </location>
</feature>
<feature type="compositionally biased region" description="Basic and acidic residues" evidence="7">
    <location>
        <begin position="748"/>
        <end position="758"/>
    </location>
</feature>
<evidence type="ECO:0000256" key="1">
    <source>
        <dbReference type="ARBA" id="ARBA00022723"/>
    </source>
</evidence>
<feature type="region of interest" description="Disordered" evidence="7">
    <location>
        <begin position="2297"/>
        <end position="2331"/>
    </location>
</feature>
<feature type="compositionally biased region" description="Basic and acidic residues" evidence="7">
    <location>
        <begin position="1083"/>
        <end position="1100"/>
    </location>
</feature>
<dbReference type="GO" id="GO:0003729">
    <property type="term" value="F:mRNA binding"/>
    <property type="evidence" value="ECO:0000318"/>
    <property type="project" value="GO_Central"/>
</dbReference>
<feature type="repeat" description="ANK" evidence="4">
    <location>
        <begin position="2866"/>
        <end position="2892"/>
    </location>
</feature>
<reference evidence="11 12" key="1">
    <citation type="journal article" date="2014" name="Nat. Commun.">
        <title>Klebsormidium flaccidum genome reveals primary factors for plant terrestrial adaptation.</title>
        <authorList>
            <person name="Hori K."/>
            <person name="Maruyama F."/>
            <person name="Fujisawa T."/>
            <person name="Togashi T."/>
            <person name="Yamamoto N."/>
            <person name="Seo M."/>
            <person name="Sato S."/>
            <person name="Yamada T."/>
            <person name="Mori H."/>
            <person name="Tajima N."/>
            <person name="Moriyama T."/>
            <person name="Ikeuchi M."/>
            <person name="Watanabe M."/>
            <person name="Wada H."/>
            <person name="Kobayashi K."/>
            <person name="Saito M."/>
            <person name="Masuda T."/>
            <person name="Sasaki-Sekimoto Y."/>
            <person name="Mashiguchi K."/>
            <person name="Awai K."/>
            <person name="Shimojima M."/>
            <person name="Masuda S."/>
            <person name="Iwai M."/>
            <person name="Nobusawa T."/>
            <person name="Narise T."/>
            <person name="Kondo S."/>
            <person name="Saito H."/>
            <person name="Sato R."/>
            <person name="Murakawa M."/>
            <person name="Ihara Y."/>
            <person name="Oshima-Yamada Y."/>
            <person name="Ohtaka K."/>
            <person name="Satoh M."/>
            <person name="Sonobe K."/>
            <person name="Ishii M."/>
            <person name="Ohtani R."/>
            <person name="Kanamori-Sato M."/>
            <person name="Honoki R."/>
            <person name="Miyazaki D."/>
            <person name="Mochizuki H."/>
            <person name="Umetsu J."/>
            <person name="Higashi K."/>
            <person name="Shibata D."/>
            <person name="Kamiya Y."/>
            <person name="Sato N."/>
            <person name="Nakamura Y."/>
            <person name="Tabata S."/>
            <person name="Ida S."/>
            <person name="Kurokawa K."/>
            <person name="Ohta H."/>
        </authorList>
    </citation>
    <scope>NUCLEOTIDE SEQUENCE [LARGE SCALE GENOMIC DNA]</scope>
    <source>
        <strain evidence="11 12">NIES-2285</strain>
    </source>
</reference>
<dbReference type="OrthoDB" id="531244at2759"/>
<feature type="compositionally biased region" description="Low complexity" evidence="7">
    <location>
        <begin position="2646"/>
        <end position="2655"/>
    </location>
</feature>
<evidence type="ECO:0000256" key="2">
    <source>
        <dbReference type="ARBA" id="ARBA00022771"/>
    </source>
</evidence>
<evidence type="ECO:0000259" key="10">
    <source>
        <dbReference type="PROSITE" id="PS50882"/>
    </source>
</evidence>
<accession>A0A1Y1HPI5</accession>
<evidence type="ECO:0000256" key="6">
    <source>
        <dbReference type="PROSITE-ProRule" id="PRU00176"/>
    </source>
</evidence>
<feature type="compositionally biased region" description="Basic and acidic residues" evidence="7">
    <location>
        <begin position="711"/>
        <end position="740"/>
    </location>
</feature>
<name>A0A1Y1HPI5_KLENI</name>
<feature type="compositionally biased region" description="Polar residues" evidence="7">
    <location>
        <begin position="1874"/>
        <end position="1894"/>
    </location>
</feature>
<dbReference type="InterPro" id="IPR036770">
    <property type="entry name" value="Ankyrin_rpt-contain_sf"/>
</dbReference>
<feature type="compositionally biased region" description="Basic and acidic residues" evidence="7">
    <location>
        <begin position="2660"/>
        <end position="2672"/>
    </location>
</feature>
<evidence type="ECO:0000256" key="4">
    <source>
        <dbReference type="PROSITE-ProRule" id="PRU00023"/>
    </source>
</evidence>
<evidence type="ECO:0000256" key="5">
    <source>
        <dbReference type="PROSITE-ProRule" id="PRU00134"/>
    </source>
</evidence>
<feature type="region of interest" description="Disordered" evidence="7">
    <location>
        <begin position="1316"/>
        <end position="1552"/>
    </location>
</feature>
<dbReference type="PROSITE" id="PS50882">
    <property type="entry name" value="YTH"/>
    <property type="match status" value="1"/>
</dbReference>
<feature type="compositionally biased region" description="Acidic residues" evidence="7">
    <location>
        <begin position="7"/>
        <end position="20"/>
    </location>
</feature>
<dbReference type="PROSITE" id="PS50088">
    <property type="entry name" value="ANK_REPEAT"/>
    <property type="match status" value="3"/>
</dbReference>
<feature type="compositionally biased region" description="Basic and acidic residues" evidence="7">
    <location>
        <begin position="2012"/>
        <end position="2026"/>
    </location>
</feature>
<dbReference type="GO" id="GO:0008270">
    <property type="term" value="F:zinc ion binding"/>
    <property type="evidence" value="ECO:0007669"/>
    <property type="project" value="UniProtKB-KW"/>
</dbReference>
<feature type="compositionally biased region" description="Basic and acidic residues" evidence="7">
    <location>
        <begin position="1330"/>
        <end position="1362"/>
    </location>
</feature>
<dbReference type="InterPro" id="IPR002893">
    <property type="entry name" value="Znf_MYND"/>
</dbReference>
<feature type="compositionally biased region" description="Low complexity" evidence="7">
    <location>
        <begin position="325"/>
        <end position="340"/>
    </location>
</feature>
<feature type="compositionally biased region" description="Low complexity" evidence="7">
    <location>
        <begin position="274"/>
        <end position="283"/>
    </location>
</feature>
<feature type="domain" description="YTH" evidence="10">
    <location>
        <begin position="2338"/>
        <end position="2475"/>
    </location>
</feature>
<keyword evidence="3" id="KW-0862">Zinc</keyword>
<proteinExistence type="predicted"/>
<dbReference type="PROSITE" id="PS50102">
    <property type="entry name" value="RRM"/>
    <property type="match status" value="1"/>
</dbReference>
<dbReference type="InterPro" id="IPR035979">
    <property type="entry name" value="RBD_domain_sf"/>
</dbReference>
<feature type="repeat" description="ANK" evidence="4">
    <location>
        <begin position="2832"/>
        <end position="2864"/>
    </location>
</feature>
<feature type="compositionally biased region" description="Polar residues" evidence="7">
    <location>
        <begin position="37"/>
        <end position="53"/>
    </location>
</feature>
<feature type="compositionally biased region" description="Pro residues" evidence="7">
    <location>
        <begin position="2528"/>
        <end position="2537"/>
    </location>
</feature>
<sequence length="2988" mass="321072">MATREGADDEEAEQSSEADPDLLPSRVRPSAEDFSNGVFSSEETSRQQAGSWRMYSNSVYDNHLRPVEEYRGVVENGDRSYEGELRPGEIAAAEANGFVTEDGRAAYSREIVEVADDNVGGASYNLSEASSEASSANEEGGSGRSTPVGLYPGLVPGLPAQMFMSGYQYPFFPTPFFPTPGLQPGMGIPIGWPGASPFFNPFMQLPIQPASPSSSTQASEPSSPAQNPPEAQPEQQPKSTATQPPNQPPNPGLNPSAASWSPPSQIPPRPQQQPQPQFNHPPQMAGEAYPPDWQRHPQQPPPARGQRPPLAPQWPPSEAPQFNTPAQAPQFNAPFQAPQFGPYGQFQRPPRPHLSPAAPPFVANQQFPRGRMPGTDQRPPLAPRGPQYFTPRPQNMWFQRPQQPPPRPAPVQRALPKVDSTKLRIMSRELQSNMQTELPKSRAAVTPEVPTDSARRETWQRRPTLEALSEEGSEVEEGQARSEEAEADSDSTGWSGRSVTKEPSATDLVAFASADGEESTEAVNGAPEPDAEGKDNGAPTEAAESPGGKSEAKSEPEEDEEVLEREKPADSVTDSQKAETSQEPQGASDGDAEDATASEVAAGEETLLDGAEKMATEQQERETESDRTESDRGGDAASESAQAVVEVTAMGETDILPAEKASVENSEASANQCVGKESVTGEIEGKEDAAIESSEGSVEARVEGAPDLPEEGTKEDVKIVEASSKEEQRSAQVEEAKESPPESENSLEEERAAVREGGAEAAPEVGAERAECSGSSEESDARSKPSGDCSSNQQVEAEVVLESQEGSEEIKEQTEADGEADADGRETEEAGSAQEKGEEELEVRKQPRKEEEQGEDRLEGSGSGSEVAEGPSIEKEDEKPSSAQAEPGAAAKADVVPSEGQTAEAAEETEIESPVASSLRELSEGGVEAASDFGLQPEAEMTSKSEEESRNGSSEASQLEPTDVTNKPELPSKDFAGGEAAEETRSVDADADADVSNPERGSEVTAEVASRETQKTADTQPEAERTSSGGIPSSVLSMLLPHFGKPEGVKLSFGEPRGDEVSKEASRPPTRFTPKLGPPPGFEMHRKTENGSSSRSREMGGGEGEIDDLLKVLIGGGSGGTDEGQSGGAERQSLSKAGKLEVAAKIEAQPGQSLEHSEVSEASVVGPDFWKEMLGLATANGEESGSAEPDRKAEDGGEAPAGREAKEAREKTWEELFDEMQAKAARGEPLLKPDSEKTWEELEADGKFVGGIPQKMKTGRQQLPPSEDDWKVKVGPQMEFGKGEKPGERLARAVIQEAFKAKKAELEKVKIKAWSKPEVFAPEESPDQSEAPRGRDGTRRAEDLQRENVWEKRRKEAEERLTGRWGISHQSEGEEGPGELDRAVLRSKLSGSLPPKEWEEAGTGSARERGSIIFEGALVQLKRQSSKERRGSESNPSSPERRQGKPGRLLLDDGDKGAQVFAPLAKSNGRRQEAPVEPLKSPKTPKSGQWSEMVEQSEDDLPSLPDVLKEAEELQDSSPQPPETEGTEHATGRVIQTGHVPQNKAVEAEVATRADGERTAFRAAAMGASATMFAGLAERSRAAARLALGGAHGDRPPTGDSAHGSTQSEPSGWNVNRPTTGGSAHEHVQSGPSRWPGAGNAGGIVAPDDLEEDDSEAEEFARLRKLRKPGANQRQGRPVVERPAPQPAQPVESKPKAVRITAPHEIEDEEASDVEEVGRATRKGKRYSQKQFITDLESGGGYYDRTWVEAEQGIASQNRGPPQALGQRNFNQKPGPATQSKGLKRGSSGRVGERFVGPGQFEEADRVSSPRPGTARERAVLHEPGGLGRRNSTPPQSQEWRPVGEDQSATSSRTPTPETLPSTPSGQRAHSRASPVSLSTEASPIESVKSSLSVKSPRESLSDEEGYESATSSVFDNNDDKWSTEDQSEGPSSQAAAPMAGRALPGRGGGEVSTGEQQEEAEARVEGTESAPCEEEGGFVAAVRAAVRQIATGNGEEEAREGGTDTGWTAAEKPDEKEQGGAGKEEGIEEPIEDKGWAEGEKGEEGNAAAVPVGKREEKTGPLSEEELQRRTIWVGNIPEKLFTEKKLWEHFRNLGLKVMSIRLINSRTLTTRDGVRIEGAAFMCLKDEDAAMDALLLFKKDRAPFRNMLLRPRTPAVYEARGWVPGPGQFAAPPPKAVKTSLPTEKGPPGRTHRVQEAAEARASNRMPGSQQGRMNGSEDGFSEAEEPQFWELPPTSAQVDAPAKKGQLPVRPAGPPPDEEARARARRLEKERQILADHVKFRDWEERVRQQRAEAERAEAAARRGRAKAGKKVGEKPAPRRGETNPVDFADSPPFARFFVAIGNSREDLENSLEHSAWTSVTRTGNKKMDMAYRRLQEGEGAGPLYLFLTVNASGVFCGVAEMTGRVKDEALDIWQESPWGGHFPVKWHLVVDVPGTLLEHILLTNNDRKPVTVSRDMQEVPFEQGLEMLQVFKAEAIKAAPPPPLPAPEEPIPQTASAEPTNFVDWDTLAVPTPEHLPTETEPQLPDPGTPAPADPHAETAAIRVLTRVRETKGIAPRPVPPKAPQPKDEANRRVAQTGRIRVDTPLKWWPAAEASRGNAEKAHGKQKGAETDGTRKDETSGKRNAAAGNGDEKKTGGFALLEVESPAASESSSDEEGPRQPTEPEEKSVPVVPEQTAESSGNGAQEEWDELFLGGAQAEDERLGDVPKEEREEALAELAKGLIGRLPAKGVDARDADGCTALMHALLQGRLQLASFLLQSGARADYPTKDGLNALHVKEKPILIVHVSPSLSIAQVGSSELCALALARIRESGGQQGLAKAVNKPDNRGRSPLTIAAQYGWAAVVDQLIESGARADESQHRDGATALFKAAELGQVEAVAMLLAKGANPTPPPVNGLTPLDVAKQYGHKRTAATLAAAGAIGELPKRVEALCNRGLESARACDKKEGPGLKFRTCGRCREMRYCSKECQVNAWPEHKPFCRERE</sequence>
<feature type="compositionally biased region" description="Basic and acidic residues" evidence="7">
    <location>
        <begin position="610"/>
        <end position="634"/>
    </location>
</feature>
<dbReference type="Gene3D" id="6.10.140.2220">
    <property type="match status" value="1"/>
</dbReference>
<dbReference type="GO" id="GO:0061157">
    <property type="term" value="P:mRNA destabilization"/>
    <property type="evidence" value="ECO:0000318"/>
    <property type="project" value="GO_Central"/>
</dbReference>
<dbReference type="SUPFAM" id="SSF54928">
    <property type="entry name" value="RNA-binding domain, RBD"/>
    <property type="match status" value="1"/>
</dbReference>
<dbReference type="SUPFAM" id="SSF144232">
    <property type="entry name" value="HIT/MYND zinc finger-like"/>
    <property type="match status" value="1"/>
</dbReference>
<feature type="compositionally biased region" description="Basic and acidic residues" evidence="7">
    <location>
        <begin position="453"/>
        <end position="464"/>
    </location>
</feature>
<feature type="region of interest" description="Disordered" evidence="7">
    <location>
        <begin position="1246"/>
        <end position="1285"/>
    </location>
</feature>
<dbReference type="Pfam" id="PF12796">
    <property type="entry name" value="Ank_2"/>
    <property type="match status" value="1"/>
</dbReference>
<dbReference type="Gene3D" id="1.25.40.20">
    <property type="entry name" value="Ankyrin repeat-containing domain"/>
    <property type="match status" value="2"/>
</dbReference>
<keyword evidence="12" id="KW-1185">Reference proteome</keyword>
<feature type="region of interest" description="Disordered" evidence="7">
    <location>
        <begin position="203"/>
        <end position="1136"/>
    </location>
</feature>
<dbReference type="PROSITE" id="PS50297">
    <property type="entry name" value="ANK_REP_REGION"/>
    <property type="match status" value="3"/>
</dbReference>
<keyword evidence="2 5" id="KW-0863">Zinc-finger</keyword>
<feature type="region of interest" description="Disordered" evidence="7">
    <location>
        <begin position="1753"/>
        <end position="1978"/>
    </location>
</feature>
<dbReference type="OMA" id="IDGPENQ"/>
<feature type="compositionally biased region" description="Polar residues" evidence="7">
    <location>
        <begin position="1830"/>
        <end position="1839"/>
    </location>
</feature>
<dbReference type="Gene3D" id="3.30.70.330">
    <property type="match status" value="1"/>
</dbReference>
<dbReference type="GO" id="GO:0005737">
    <property type="term" value="C:cytoplasm"/>
    <property type="evidence" value="ECO:0000318"/>
    <property type="project" value="GO_Central"/>
</dbReference>
<dbReference type="SUPFAM" id="SSF48403">
    <property type="entry name" value="Ankyrin repeat"/>
    <property type="match status" value="1"/>
</dbReference>